<dbReference type="GO" id="GO:0015074">
    <property type="term" value="P:DNA integration"/>
    <property type="evidence" value="ECO:0007669"/>
    <property type="project" value="InterPro"/>
</dbReference>
<sequence length="85" mass="9468">MTGNTGLLQTIPKCYLAAALKQLGIRPRRQYATRHTYATVCLMAGMTPAFVAKQLGHGVQVLLDTYARWIDSDADMLELEKLNRS</sequence>
<evidence type="ECO:0000256" key="1">
    <source>
        <dbReference type="ARBA" id="ARBA00023172"/>
    </source>
</evidence>
<name>A0A1H5AE59_PSEAG</name>
<proteinExistence type="predicted"/>
<dbReference type="EMBL" id="FNSC01000001">
    <property type="protein sequence ID" value="SED40198.1"/>
    <property type="molecule type" value="Genomic_DNA"/>
</dbReference>
<evidence type="ECO:0008006" key="4">
    <source>
        <dbReference type="Google" id="ProtNLM"/>
    </source>
</evidence>
<dbReference type="Gene3D" id="1.10.443.10">
    <property type="entry name" value="Intergrase catalytic core"/>
    <property type="match status" value="1"/>
</dbReference>
<evidence type="ECO:0000313" key="3">
    <source>
        <dbReference type="Proteomes" id="UP000242849"/>
    </source>
</evidence>
<reference evidence="3" key="1">
    <citation type="submission" date="2016-10" db="EMBL/GenBank/DDBJ databases">
        <authorList>
            <person name="Varghese N."/>
            <person name="Submissions S."/>
        </authorList>
    </citation>
    <scope>NUCLEOTIDE SEQUENCE [LARGE SCALE GENOMIC DNA]</scope>
    <source>
        <strain evidence="3">DSM 12111</strain>
    </source>
</reference>
<dbReference type="GO" id="GO:0006310">
    <property type="term" value="P:DNA recombination"/>
    <property type="evidence" value="ECO:0007669"/>
    <property type="project" value="UniProtKB-KW"/>
</dbReference>
<organism evidence="2 3">
    <name type="scientific">Pseudomonas anguilliseptica</name>
    <dbReference type="NCBI Taxonomy" id="53406"/>
    <lineage>
        <taxon>Bacteria</taxon>
        <taxon>Pseudomonadati</taxon>
        <taxon>Pseudomonadota</taxon>
        <taxon>Gammaproteobacteria</taxon>
        <taxon>Pseudomonadales</taxon>
        <taxon>Pseudomonadaceae</taxon>
        <taxon>Pseudomonas</taxon>
    </lineage>
</organism>
<accession>A0A1H5AE59</accession>
<dbReference type="InterPro" id="IPR013762">
    <property type="entry name" value="Integrase-like_cat_sf"/>
</dbReference>
<dbReference type="AlphaFoldDB" id="A0A1H5AE59"/>
<dbReference type="GO" id="GO:0003677">
    <property type="term" value="F:DNA binding"/>
    <property type="evidence" value="ECO:0007669"/>
    <property type="project" value="InterPro"/>
</dbReference>
<protein>
    <recommendedName>
        <fullName evidence="4">Phage integrase family protein</fullName>
    </recommendedName>
</protein>
<dbReference type="Proteomes" id="UP000242849">
    <property type="component" value="Unassembled WGS sequence"/>
</dbReference>
<dbReference type="STRING" id="53406.SAMN05421553_2592"/>
<dbReference type="SUPFAM" id="SSF56349">
    <property type="entry name" value="DNA breaking-rejoining enzymes"/>
    <property type="match status" value="1"/>
</dbReference>
<dbReference type="InterPro" id="IPR011010">
    <property type="entry name" value="DNA_brk_join_enz"/>
</dbReference>
<keyword evidence="1" id="KW-0233">DNA recombination</keyword>
<keyword evidence="3" id="KW-1185">Reference proteome</keyword>
<gene>
    <name evidence="2" type="ORF">SAMN05421553_2592</name>
</gene>
<evidence type="ECO:0000313" key="2">
    <source>
        <dbReference type="EMBL" id="SED40198.1"/>
    </source>
</evidence>